<evidence type="ECO:0000313" key="2">
    <source>
        <dbReference type="Proteomes" id="UP001055013"/>
    </source>
</evidence>
<accession>A0ACB5R646</accession>
<dbReference type="EMBL" id="BPUR01000041">
    <property type="protein sequence ID" value="GJH22487.1"/>
    <property type="molecule type" value="Genomic_DNA"/>
</dbReference>
<sequence length="433" mass="49246">MKALDLVMTPPQAEFFMMEDKYPALVAGFGSGKSETMANCAVRDAMMSSDSLVALYEPTYDLIRLIMAPRMEEKLVGLGVRYKYNKTENIIYTSSSGIGDFVLRTLENPARIVGYESYRAHVDELDILPEAKAQLAWQKIIARNRQKPRGIKKVLNRVSAYTTPEGFKFVYKTWKKNPKPGYRLLQAATSSNPFLPDDYIQGLMDSYPPQLIAAYLRGEFVNLTQGTVYLCFDRKESVKPCPYNPALPLHIGMDFNVNPMSASVHQEQPNGEIWCVGEFAEMTSNTHDLADKIAKRYGRPSFDPDKPDLSHITIYPDPAGTQQKTSAQGKTDISILREKGFTVIHMNAHPLIRDRINYVNGWLLNANRVRRYFVDPSCENVIQCFEQLVYDPNTGQPDKKSGADHMPDSVGYYLWTKHVWIPAQRHQSEHMNR</sequence>
<proteinExistence type="predicted"/>
<comment type="caution">
    <text evidence="1">The sequence shown here is derived from an EMBL/GenBank/DDBJ whole genome shotgun (WGS) entry which is preliminary data.</text>
</comment>
<protein>
    <submittedName>
        <fullName evidence="1">Uncharacterized protein</fullName>
    </submittedName>
</protein>
<evidence type="ECO:0000313" key="1">
    <source>
        <dbReference type="EMBL" id="GJH22487.1"/>
    </source>
</evidence>
<gene>
    <name evidence="1" type="ORF">CBA19CS22_38115</name>
</gene>
<dbReference type="Proteomes" id="UP001055013">
    <property type="component" value="Unassembled WGS sequence"/>
</dbReference>
<keyword evidence="2" id="KW-1185">Reference proteome</keyword>
<name>A0ACB5R646_9BURK</name>
<organism evidence="1 2">
    <name type="scientific">Caballeronia novacaledonica</name>
    <dbReference type="NCBI Taxonomy" id="1544861"/>
    <lineage>
        <taxon>Bacteria</taxon>
        <taxon>Pseudomonadati</taxon>
        <taxon>Pseudomonadota</taxon>
        <taxon>Betaproteobacteria</taxon>
        <taxon>Burkholderiales</taxon>
        <taxon>Burkholderiaceae</taxon>
        <taxon>Caballeronia</taxon>
    </lineage>
</organism>
<reference evidence="1" key="1">
    <citation type="submission" date="2021-09" db="EMBL/GenBank/DDBJ databases">
        <title>Isolation and characterization of 3-chlorobenzoate degrading bacteria from soils in Shizuoka.</title>
        <authorList>
            <person name="Ifat A."/>
            <person name="Ogawa N."/>
            <person name="Kimbara K."/>
            <person name="Moriuchi R."/>
            <person name="Dohra H."/>
            <person name="Shintani M."/>
        </authorList>
    </citation>
    <scope>NUCLEOTIDE SEQUENCE</scope>
    <source>
        <strain evidence="1">19CS2-2</strain>
    </source>
</reference>